<reference evidence="2" key="1">
    <citation type="submission" date="2017-01" db="EMBL/GenBank/DDBJ databases">
        <title>A deep insight into the sialotranscriptome of adult male and female Cluex tarsalis mosquitoes.</title>
        <authorList>
            <person name="Ribeiro J.M."/>
            <person name="Moreira F."/>
            <person name="Bernard K.A."/>
            <person name="Calvo E."/>
        </authorList>
    </citation>
    <scope>NUCLEOTIDE SEQUENCE</scope>
    <source>
        <strain evidence="2">Kern County</strain>
        <tissue evidence="2">Salivary glands</tissue>
    </source>
</reference>
<proteinExistence type="predicted"/>
<accession>A0A1Q3EUZ9</accession>
<name>A0A1Q3EUZ9_CULTA</name>
<protein>
    <submittedName>
        <fullName evidence="2">Putative culex conserved secreted protein</fullName>
    </submittedName>
</protein>
<organism evidence="2">
    <name type="scientific">Culex tarsalis</name>
    <name type="common">Encephalitis mosquito</name>
    <dbReference type="NCBI Taxonomy" id="7177"/>
    <lineage>
        <taxon>Eukaryota</taxon>
        <taxon>Metazoa</taxon>
        <taxon>Ecdysozoa</taxon>
        <taxon>Arthropoda</taxon>
        <taxon>Hexapoda</taxon>
        <taxon>Insecta</taxon>
        <taxon>Pterygota</taxon>
        <taxon>Neoptera</taxon>
        <taxon>Endopterygota</taxon>
        <taxon>Diptera</taxon>
        <taxon>Nematocera</taxon>
        <taxon>Culicoidea</taxon>
        <taxon>Culicidae</taxon>
        <taxon>Culicinae</taxon>
        <taxon>Culicini</taxon>
        <taxon>Culex</taxon>
        <taxon>Culex</taxon>
    </lineage>
</organism>
<feature type="signal peptide" evidence="1">
    <location>
        <begin position="1"/>
        <end position="23"/>
    </location>
</feature>
<dbReference type="EMBL" id="GFDL01015908">
    <property type="protein sequence ID" value="JAV19137.1"/>
    <property type="molecule type" value="Transcribed_RNA"/>
</dbReference>
<evidence type="ECO:0000313" key="2">
    <source>
        <dbReference type="EMBL" id="JAV19137.1"/>
    </source>
</evidence>
<keyword evidence="1" id="KW-0732">Signal</keyword>
<evidence type="ECO:0000256" key="1">
    <source>
        <dbReference type="SAM" id="SignalP"/>
    </source>
</evidence>
<feature type="chain" id="PRO_5012207988" evidence="1">
    <location>
        <begin position="24"/>
        <end position="78"/>
    </location>
</feature>
<sequence length="78" mass="8415">MVANGKLAKVAFLLILIIASSEAVPVLCVAKFALHLEHLIATIVRYERSSNKQCVSFAGTVAKDVVKLVNDLRSCMSV</sequence>
<dbReference type="AlphaFoldDB" id="A0A1Q3EUZ9"/>